<gene>
    <name evidence="4" type="ORF">LCGC14_0710170</name>
</gene>
<dbReference type="EMBL" id="LAZR01001559">
    <property type="protein sequence ID" value="KKN42744.1"/>
    <property type="molecule type" value="Genomic_DNA"/>
</dbReference>
<protein>
    <recommendedName>
        <fullName evidence="1">glutathione transferase</fullName>
        <ecNumber evidence="1">2.5.1.18</ecNumber>
    </recommendedName>
</protein>
<proteinExistence type="predicted"/>
<dbReference type="AlphaFoldDB" id="A0A0F9QJT3"/>
<dbReference type="GO" id="GO:0005737">
    <property type="term" value="C:cytoplasm"/>
    <property type="evidence" value="ECO:0007669"/>
    <property type="project" value="TreeGrafter"/>
</dbReference>
<comment type="caution">
    <text evidence="4">The sequence shown here is derived from an EMBL/GenBank/DDBJ whole genome shotgun (WGS) entry which is preliminary data.</text>
</comment>
<dbReference type="PANTHER" id="PTHR43900">
    <property type="entry name" value="GLUTATHIONE S-TRANSFERASE RHO"/>
    <property type="match status" value="1"/>
</dbReference>
<dbReference type="PANTHER" id="PTHR43900:SF97">
    <property type="entry name" value="GLUTATHIONE TRANSFERASE"/>
    <property type="match status" value="1"/>
</dbReference>
<reference evidence="4" key="1">
    <citation type="journal article" date="2015" name="Nature">
        <title>Complex archaea that bridge the gap between prokaryotes and eukaryotes.</title>
        <authorList>
            <person name="Spang A."/>
            <person name="Saw J.H."/>
            <person name="Jorgensen S.L."/>
            <person name="Zaremba-Niedzwiedzka K."/>
            <person name="Martijn J."/>
            <person name="Lind A.E."/>
            <person name="van Eijk R."/>
            <person name="Schleper C."/>
            <person name="Guy L."/>
            <person name="Ettema T.J."/>
        </authorList>
    </citation>
    <scope>NUCLEOTIDE SEQUENCE</scope>
</reference>
<evidence type="ECO:0000313" key="4">
    <source>
        <dbReference type="EMBL" id="KKN42744.1"/>
    </source>
</evidence>
<dbReference type="GO" id="GO:0004364">
    <property type="term" value="F:glutathione transferase activity"/>
    <property type="evidence" value="ECO:0007669"/>
    <property type="project" value="UniProtKB-EC"/>
</dbReference>
<dbReference type="Gene3D" id="3.40.30.10">
    <property type="entry name" value="Glutaredoxin"/>
    <property type="match status" value="1"/>
</dbReference>
<evidence type="ECO:0000256" key="1">
    <source>
        <dbReference type="ARBA" id="ARBA00012452"/>
    </source>
</evidence>
<dbReference type="GO" id="GO:0043295">
    <property type="term" value="F:glutathione binding"/>
    <property type="evidence" value="ECO:0007669"/>
    <property type="project" value="TreeGrafter"/>
</dbReference>
<dbReference type="Pfam" id="PF13417">
    <property type="entry name" value="GST_N_3"/>
    <property type="match status" value="1"/>
</dbReference>
<dbReference type="InterPro" id="IPR004045">
    <property type="entry name" value="Glutathione_S-Trfase_N"/>
</dbReference>
<dbReference type="PROSITE" id="PS50404">
    <property type="entry name" value="GST_NTER"/>
    <property type="match status" value="1"/>
</dbReference>
<evidence type="ECO:0000256" key="2">
    <source>
        <dbReference type="ARBA" id="ARBA00022679"/>
    </source>
</evidence>
<evidence type="ECO:0000259" key="3">
    <source>
        <dbReference type="PROSITE" id="PS50404"/>
    </source>
</evidence>
<name>A0A0F9QJT3_9ZZZZ</name>
<dbReference type="SUPFAM" id="SSF52833">
    <property type="entry name" value="Thioredoxin-like"/>
    <property type="match status" value="1"/>
</dbReference>
<accession>A0A0F9QJT3</accession>
<keyword evidence="2" id="KW-0808">Transferase</keyword>
<dbReference type="EC" id="2.5.1.18" evidence="1"/>
<dbReference type="Gene3D" id="1.20.1050.10">
    <property type="match status" value="1"/>
</dbReference>
<feature type="domain" description="GST N-terminal" evidence="3">
    <location>
        <begin position="7"/>
        <end position="87"/>
    </location>
</feature>
<organism evidence="4">
    <name type="scientific">marine sediment metagenome</name>
    <dbReference type="NCBI Taxonomy" id="412755"/>
    <lineage>
        <taxon>unclassified sequences</taxon>
        <taxon>metagenomes</taxon>
        <taxon>ecological metagenomes</taxon>
    </lineage>
</organism>
<sequence length="200" mass="23150">MRLFYGVIMQLIGSVPSPYVRRVRIWAQENDCKLELVSLDIFSDQDRPTMASKNPARKIPILVDGDLTLSDSNSILRYLLEKTGQPKLTWPQEHLLTTINACNDSLVEMVLCKRSGFDTKSDKLFFNLQNERIEQILSFLNSHLSDEEFKSCEYLNISLYCLLDWICFRELADFSQHSALVAFHKQYGERQAAIDTNPRH</sequence>
<dbReference type="InterPro" id="IPR036249">
    <property type="entry name" value="Thioredoxin-like_sf"/>
</dbReference>